<dbReference type="AlphaFoldDB" id="A0AAV4R710"/>
<proteinExistence type="predicted"/>
<evidence type="ECO:0000313" key="1">
    <source>
        <dbReference type="EMBL" id="GIY16172.1"/>
    </source>
</evidence>
<keyword evidence="2" id="KW-1185">Reference proteome</keyword>
<evidence type="ECO:0000313" key="2">
    <source>
        <dbReference type="Proteomes" id="UP001054837"/>
    </source>
</evidence>
<sequence length="189" mass="21643">MRDRKKLHITSTVKRSPDSELLLESVYSPSKKQKGDDSHVDDSLLFIPPIMSSRFFREMALTPLKKQNWDDTHFDDPLLSIPSIMSSPFLKKKRILNKPRRSERNSPGTGPPFFYLFAFLLKREERDNDAPPNDVGIKGGKHFDWKHRETLIGFCGRFRFAALDRLASFLLDAALSSAMAFAKGCKIKL</sequence>
<name>A0AAV4R710_9ARAC</name>
<dbReference type="EMBL" id="BPLQ01005641">
    <property type="protein sequence ID" value="GIY16172.1"/>
    <property type="molecule type" value="Genomic_DNA"/>
</dbReference>
<comment type="caution">
    <text evidence="1">The sequence shown here is derived from an EMBL/GenBank/DDBJ whole genome shotgun (WGS) entry which is preliminary data.</text>
</comment>
<accession>A0AAV4R710</accession>
<reference evidence="1 2" key="1">
    <citation type="submission" date="2021-06" db="EMBL/GenBank/DDBJ databases">
        <title>Caerostris darwini draft genome.</title>
        <authorList>
            <person name="Kono N."/>
            <person name="Arakawa K."/>
        </authorList>
    </citation>
    <scope>NUCLEOTIDE SEQUENCE [LARGE SCALE GENOMIC DNA]</scope>
</reference>
<protein>
    <submittedName>
        <fullName evidence="1">Uncharacterized protein</fullName>
    </submittedName>
</protein>
<organism evidence="1 2">
    <name type="scientific">Caerostris darwini</name>
    <dbReference type="NCBI Taxonomy" id="1538125"/>
    <lineage>
        <taxon>Eukaryota</taxon>
        <taxon>Metazoa</taxon>
        <taxon>Ecdysozoa</taxon>
        <taxon>Arthropoda</taxon>
        <taxon>Chelicerata</taxon>
        <taxon>Arachnida</taxon>
        <taxon>Araneae</taxon>
        <taxon>Araneomorphae</taxon>
        <taxon>Entelegynae</taxon>
        <taxon>Araneoidea</taxon>
        <taxon>Araneidae</taxon>
        <taxon>Caerostris</taxon>
    </lineage>
</organism>
<gene>
    <name evidence="1" type="ORF">CDAR_578421</name>
</gene>
<dbReference type="Proteomes" id="UP001054837">
    <property type="component" value="Unassembled WGS sequence"/>
</dbReference>